<protein>
    <submittedName>
        <fullName evidence="5">TAXI family TRAP transporter solute-binding subunit</fullName>
    </submittedName>
</protein>
<sequence length="388" mass="42603">MNNLKKILAGFALAGVIALNPVSADTASPLPSTMAWTSYPTSSANYAQLLALGNVLKKKFNVSVRVLPGDNDVSRMTPLRTGRVDLCGCGIASYYASEGVLLFADAAWGPQPVRVIRTSIADFGMGLVVAGDLEVKTPADLKGKKIAWVRGAPSLNLGTEAYLAFGGLSWDDVERVEFPGYNRSFDGIIQGLADAAFTMTSAPAPEQVAASPRGITWPELSPDDEEGWARMKNVAPYFQSHEVTSAAGGVVNKDHPHAFASYPYPVMVATRNYDSDIVYNLIKVIHEDYDEYKNDAPGATGYGIDSQNMFWVIPFHDAVVRYYKDIGIWTDEMQAHQDQLVRRQALLIKTWNAFVDDNPPSDQDQFREAWMQARATALEAEDMNPVFY</sequence>
<comment type="similarity">
    <text evidence="2">Belongs to the bacterial solute-binding protein SsuA/TauA family.</text>
</comment>
<reference evidence="5" key="1">
    <citation type="submission" date="2022-01" db="EMBL/GenBank/DDBJ databases">
        <authorList>
            <person name="Karlyshev A.V."/>
            <person name="Jaspars M."/>
        </authorList>
    </citation>
    <scope>NUCLEOTIDE SEQUENCE</scope>
    <source>
        <strain evidence="5">AGSA3-2</strain>
    </source>
</reference>
<dbReference type="PANTHER" id="PTHR30024">
    <property type="entry name" value="ALIPHATIC SULFONATES-BINDING PROTEIN-RELATED"/>
    <property type="match status" value="1"/>
</dbReference>
<dbReference type="NCBIfam" id="TIGR02122">
    <property type="entry name" value="TRAP_TAXI"/>
    <property type="match status" value="1"/>
</dbReference>
<keyword evidence="3 4" id="KW-0732">Signal</keyword>
<organism evidence="5 6">
    <name type="scientific">Alloalcanivorax xenomutans</name>
    <dbReference type="NCBI Taxonomy" id="1094342"/>
    <lineage>
        <taxon>Bacteria</taxon>
        <taxon>Pseudomonadati</taxon>
        <taxon>Pseudomonadota</taxon>
        <taxon>Gammaproteobacteria</taxon>
        <taxon>Oceanospirillales</taxon>
        <taxon>Alcanivoracaceae</taxon>
        <taxon>Alloalcanivorax</taxon>
    </lineage>
</organism>
<dbReference type="Proteomes" id="UP001107961">
    <property type="component" value="Unassembled WGS sequence"/>
</dbReference>
<dbReference type="Gene3D" id="3.40.190.10">
    <property type="entry name" value="Periplasmic binding protein-like II"/>
    <property type="match status" value="2"/>
</dbReference>
<dbReference type="RefSeq" id="WP_063142388.1">
    <property type="nucleotide sequence ID" value="NZ_CBDDTQ010000006.1"/>
</dbReference>
<dbReference type="InterPro" id="IPR011852">
    <property type="entry name" value="TRAP_TAXI"/>
</dbReference>
<comment type="caution">
    <text evidence="5">The sequence shown here is derived from an EMBL/GenBank/DDBJ whole genome shotgun (WGS) entry which is preliminary data.</text>
</comment>
<dbReference type="AlphaFoldDB" id="A0A9Q3W6R8"/>
<evidence type="ECO:0000256" key="4">
    <source>
        <dbReference type="SAM" id="SignalP"/>
    </source>
</evidence>
<dbReference type="PANTHER" id="PTHR30024:SF47">
    <property type="entry name" value="TAURINE-BINDING PERIPLASMIC PROTEIN"/>
    <property type="match status" value="1"/>
</dbReference>
<dbReference type="EMBL" id="JAJVKT010000017">
    <property type="protein sequence ID" value="MCE7509811.1"/>
    <property type="molecule type" value="Genomic_DNA"/>
</dbReference>
<dbReference type="GO" id="GO:0042597">
    <property type="term" value="C:periplasmic space"/>
    <property type="evidence" value="ECO:0007669"/>
    <property type="project" value="UniProtKB-SubCell"/>
</dbReference>
<dbReference type="Pfam" id="PF16868">
    <property type="entry name" value="NMT1_3"/>
    <property type="match status" value="1"/>
</dbReference>
<gene>
    <name evidence="5" type="ORF">LZG35_14295</name>
</gene>
<feature type="chain" id="PRO_5040261783" evidence="4">
    <location>
        <begin position="25"/>
        <end position="388"/>
    </location>
</feature>
<name>A0A9Q3W6R8_9GAMM</name>
<evidence type="ECO:0000256" key="3">
    <source>
        <dbReference type="ARBA" id="ARBA00022729"/>
    </source>
</evidence>
<dbReference type="SUPFAM" id="SSF53850">
    <property type="entry name" value="Periplasmic binding protein-like II"/>
    <property type="match status" value="1"/>
</dbReference>
<comment type="subcellular location">
    <subcellularLocation>
        <location evidence="1">Periplasm</location>
    </subcellularLocation>
</comment>
<evidence type="ECO:0000256" key="1">
    <source>
        <dbReference type="ARBA" id="ARBA00004418"/>
    </source>
</evidence>
<evidence type="ECO:0000256" key="2">
    <source>
        <dbReference type="ARBA" id="ARBA00010742"/>
    </source>
</evidence>
<accession>A0A9Q3W6R8</accession>
<evidence type="ECO:0000313" key="5">
    <source>
        <dbReference type="EMBL" id="MCE7509811.1"/>
    </source>
</evidence>
<proteinExistence type="inferred from homology"/>
<feature type="signal peptide" evidence="4">
    <location>
        <begin position="1"/>
        <end position="24"/>
    </location>
</feature>
<dbReference type="KEGG" id="axe:P40_16240"/>
<evidence type="ECO:0000313" key="6">
    <source>
        <dbReference type="Proteomes" id="UP001107961"/>
    </source>
</evidence>
<dbReference type="GO" id="GO:0042918">
    <property type="term" value="P:alkanesulfonate transmembrane transport"/>
    <property type="evidence" value="ECO:0007669"/>
    <property type="project" value="TreeGrafter"/>
</dbReference>
<keyword evidence="6" id="KW-1185">Reference proteome</keyword>
<dbReference type="GeneID" id="94687825"/>